<dbReference type="PANTHER" id="PTHR22958">
    <property type="entry name" value="GLYCEROPHOSPHORYL DIESTER PHOSPHODIESTERASE"/>
    <property type="match status" value="1"/>
</dbReference>
<dbReference type="SUPFAM" id="SSF48403">
    <property type="entry name" value="Ankyrin repeat"/>
    <property type="match status" value="1"/>
</dbReference>
<dbReference type="AlphaFoldDB" id="A0A9P4MDG7"/>
<evidence type="ECO:0000259" key="3">
    <source>
        <dbReference type="PROSITE" id="PS51704"/>
    </source>
</evidence>
<evidence type="ECO:0000313" key="4">
    <source>
        <dbReference type="EMBL" id="KAF2149925.1"/>
    </source>
</evidence>
<accession>A0A9P4MDG7</accession>
<dbReference type="EMBL" id="ML996090">
    <property type="protein sequence ID" value="KAF2149925.1"/>
    <property type="molecule type" value="Genomic_DNA"/>
</dbReference>
<dbReference type="InterPro" id="IPR002110">
    <property type="entry name" value="Ankyrin_rpt"/>
</dbReference>
<dbReference type="SMART" id="SM00248">
    <property type="entry name" value="ANK"/>
    <property type="match status" value="2"/>
</dbReference>
<evidence type="ECO:0000256" key="2">
    <source>
        <dbReference type="PROSITE-ProRule" id="PRU00023"/>
    </source>
</evidence>
<gene>
    <name evidence="4" type="ORF">K461DRAFT_281160</name>
</gene>
<sequence length="613" mass="66840">MHLSVESNHLDSDAAGSTNGWTPLFEASTSGNSEIVNELFKSGAKVNVLDKEGWTAREHAVFKGHLKLAEAIDSVKDLDADGGPANPASRQATKPAASVLNDDEKVLILTLGVTQKNRDILPFHFSPPQVENGNSQDASSNYVIGITCEGANEPEQIVADSSLADAINNPFLFHVSRSSNLRVCFKIYSTCNTRTKTGELIGGGVAVLDADQHRFGPQRESLVREHMVPLLDNKTMCSMGVATISTLVVHPYNGPVPPRLESARPGAGKVELVGHRGLGQNTADRSYLQLGENTIESFVSACKLGASMVEFDVQVTRDLVPVIYHDLSLSESGTDVPIHDLTLDQFLHASDIQSPRGRPPSWLGAVVNGTKPESRTLERRSVSLTRSHERGASEVQDRMMHTVDFQNKGFKPNSRGTFVHDSFVTLEDLLLDLPEDVGFNAEIKYPRLHEALDAGLAPIALTLNTFIDASLSRIFQFGGRRRIILSSFTPEVCIALALKQQTYPVMFITNAGKPPMTDMEKRAESVEIAVKFAKRWKLAGVVFACEAFLLCPRLVRYVKNHGLVCASYGLLNNVPENAELQARAGIDIIMADRVGIIARALESIDQEHLTTTG</sequence>
<dbReference type="PROSITE" id="PS50088">
    <property type="entry name" value="ANK_REPEAT"/>
    <property type="match status" value="1"/>
</dbReference>
<feature type="domain" description="GP-PDE" evidence="3">
    <location>
        <begin position="270"/>
        <end position="601"/>
    </location>
</feature>
<comment type="caution">
    <text evidence="4">The sequence shown here is derived from an EMBL/GenBank/DDBJ whole genome shotgun (WGS) entry which is preliminary data.</text>
</comment>
<dbReference type="PROSITE" id="PS51704">
    <property type="entry name" value="GP_PDE"/>
    <property type="match status" value="1"/>
</dbReference>
<dbReference type="InterPro" id="IPR017946">
    <property type="entry name" value="PLC-like_Pdiesterase_TIM-brl"/>
</dbReference>
<reference evidence="4" key="1">
    <citation type="journal article" date="2020" name="Stud. Mycol.">
        <title>101 Dothideomycetes genomes: a test case for predicting lifestyles and emergence of pathogens.</title>
        <authorList>
            <person name="Haridas S."/>
            <person name="Albert R."/>
            <person name="Binder M."/>
            <person name="Bloem J."/>
            <person name="Labutti K."/>
            <person name="Salamov A."/>
            <person name="Andreopoulos B."/>
            <person name="Baker S."/>
            <person name="Barry K."/>
            <person name="Bills G."/>
            <person name="Bluhm B."/>
            <person name="Cannon C."/>
            <person name="Castanera R."/>
            <person name="Culley D."/>
            <person name="Daum C."/>
            <person name="Ezra D."/>
            <person name="Gonzalez J."/>
            <person name="Henrissat B."/>
            <person name="Kuo A."/>
            <person name="Liang C."/>
            <person name="Lipzen A."/>
            <person name="Lutzoni F."/>
            <person name="Magnuson J."/>
            <person name="Mondo S."/>
            <person name="Nolan M."/>
            <person name="Ohm R."/>
            <person name="Pangilinan J."/>
            <person name="Park H.-J."/>
            <person name="Ramirez L."/>
            <person name="Alfaro M."/>
            <person name="Sun H."/>
            <person name="Tritt A."/>
            <person name="Yoshinaga Y."/>
            <person name="Zwiers L.-H."/>
            <person name="Turgeon B."/>
            <person name="Goodwin S."/>
            <person name="Spatafora J."/>
            <person name="Crous P."/>
            <person name="Grigoriev I."/>
        </authorList>
    </citation>
    <scope>NUCLEOTIDE SEQUENCE</scope>
    <source>
        <strain evidence="4">CBS 260.36</strain>
    </source>
</reference>
<keyword evidence="2" id="KW-0040">ANK repeat</keyword>
<keyword evidence="1" id="KW-0378">Hydrolase</keyword>
<proteinExistence type="predicted"/>
<feature type="repeat" description="ANK" evidence="2">
    <location>
        <begin position="19"/>
        <end position="51"/>
    </location>
</feature>
<dbReference type="OrthoDB" id="197419at2759"/>
<dbReference type="PANTHER" id="PTHR22958:SF1">
    <property type="entry name" value="GLYCEROPHOSPHOCHOLINE PHOSPHODIESTERASE GPCPD1"/>
    <property type="match status" value="1"/>
</dbReference>
<dbReference type="InterPro" id="IPR057506">
    <property type="entry name" value="C2_GPCPD1"/>
</dbReference>
<name>A0A9P4MDG7_9PEZI</name>
<protein>
    <submittedName>
        <fullName evidence="4">GDPD-domain-containing protein</fullName>
    </submittedName>
</protein>
<evidence type="ECO:0000256" key="1">
    <source>
        <dbReference type="ARBA" id="ARBA00022801"/>
    </source>
</evidence>
<dbReference type="PROSITE" id="PS50297">
    <property type="entry name" value="ANK_REP_REGION"/>
    <property type="match status" value="1"/>
</dbReference>
<dbReference type="Proteomes" id="UP000799439">
    <property type="component" value="Unassembled WGS sequence"/>
</dbReference>
<dbReference type="Pfam" id="PF12796">
    <property type="entry name" value="Ank_2"/>
    <property type="match status" value="1"/>
</dbReference>
<dbReference type="SUPFAM" id="SSF51695">
    <property type="entry name" value="PLC-like phosphodiesterases"/>
    <property type="match status" value="1"/>
</dbReference>
<dbReference type="Gene3D" id="3.20.20.190">
    <property type="entry name" value="Phosphatidylinositol (PI) phosphodiesterase"/>
    <property type="match status" value="1"/>
</dbReference>
<dbReference type="Gene3D" id="1.25.40.20">
    <property type="entry name" value="Ankyrin repeat-containing domain"/>
    <property type="match status" value="1"/>
</dbReference>
<dbReference type="Pfam" id="PF25329">
    <property type="entry name" value="C2_GDE1"/>
    <property type="match status" value="1"/>
</dbReference>
<organism evidence="4 5">
    <name type="scientific">Myriangium duriaei CBS 260.36</name>
    <dbReference type="NCBI Taxonomy" id="1168546"/>
    <lineage>
        <taxon>Eukaryota</taxon>
        <taxon>Fungi</taxon>
        <taxon>Dikarya</taxon>
        <taxon>Ascomycota</taxon>
        <taxon>Pezizomycotina</taxon>
        <taxon>Dothideomycetes</taxon>
        <taxon>Dothideomycetidae</taxon>
        <taxon>Myriangiales</taxon>
        <taxon>Myriangiaceae</taxon>
        <taxon>Myriangium</taxon>
    </lineage>
</organism>
<dbReference type="InterPro" id="IPR036770">
    <property type="entry name" value="Ankyrin_rpt-contain_sf"/>
</dbReference>
<dbReference type="GO" id="GO:0046475">
    <property type="term" value="P:glycerophospholipid catabolic process"/>
    <property type="evidence" value="ECO:0007669"/>
    <property type="project" value="TreeGrafter"/>
</dbReference>
<dbReference type="GO" id="GO:0047389">
    <property type="term" value="F:glycerophosphocholine phosphodiesterase activity"/>
    <property type="evidence" value="ECO:0007669"/>
    <property type="project" value="TreeGrafter"/>
</dbReference>
<dbReference type="Pfam" id="PF03009">
    <property type="entry name" value="GDPD"/>
    <property type="match status" value="1"/>
</dbReference>
<keyword evidence="5" id="KW-1185">Reference proteome</keyword>
<dbReference type="InterPro" id="IPR051578">
    <property type="entry name" value="GDPD"/>
</dbReference>
<dbReference type="InterPro" id="IPR030395">
    <property type="entry name" value="GP_PDE_dom"/>
</dbReference>
<dbReference type="PROSITE" id="PS50007">
    <property type="entry name" value="PIPLC_X_DOMAIN"/>
    <property type="match status" value="1"/>
</dbReference>
<evidence type="ECO:0000313" key="5">
    <source>
        <dbReference type="Proteomes" id="UP000799439"/>
    </source>
</evidence>